<dbReference type="Proteomes" id="UP000005408">
    <property type="component" value="Unassembled WGS sequence"/>
</dbReference>
<protein>
    <submittedName>
        <fullName evidence="1">Uncharacterized protein</fullName>
    </submittedName>
</protein>
<keyword evidence="2" id="KW-1185">Reference proteome</keyword>
<evidence type="ECO:0000313" key="1">
    <source>
        <dbReference type="EnsemblMetazoa" id="G33508.1:cds"/>
    </source>
</evidence>
<sequence>MEDGMDFLLSQSAESVENQIFMDDSFDSLTLSQISELPEMRNELDMDVNFDIGDVLQMLETAENAQNSTTSESEDVHFVELIPTANENRSFI</sequence>
<accession>A0A8W8MEW1</accession>
<dbReference type="EnsemblMetazoa" id="G33508.1">
    <property type="protein sequence ID" value="G33508.1:cds"/>
    <property type="gene ID" value="G33508"/>
</dbReference>
<evidence type="ECO:0000313" key="2">
    <source>
        <dbReference type="Proteomes" id="UP000005408"/>
    </source>
</evidence>
<proteinExistence type="predicted"/>
<reference evidence="1" key="1">
    <citation type="submission" date="2022-08" db="UniProtKB">
        <authorList>
            <consortium name="EnsemblMetazoa"/>
        </authorList>
    </citation>
    <scope>IDENTIFICATION</scope>
    <source>
        <strain evidence="1">05x7-T-G4-1.051#20</strain>
    </source>
</reference>
<organism evidence="1 2">
    <name type="scientific">Magallana gigas</name>
    <name type="common">Pacific oyster</name>
    <name type="synonym">Crassostrea gigas</name>
    <dbReference type="NCBI Taxonomy" id="29159"/>
    <lineage>
        <taxon>Eukaryota</taxon>
        <taxon>Metazoa</taxon>
        <taxon>Spiralia</taxon>
        <taxon>Lophotrochozoa</taxon>
        <taxon>Mollusca</taxon>
        <taxon>Bivalvia</taxon>
        <taxon>Autobranchia</taxon>
        <taxon>Pteriomorphia</taxon>
        <taxon>Ostreida</taxon>
        <taxon>Ostreoidea</taxon>
        <taxon>Ostreidae</taxon>
        <taxon>Magallana</taxon>
    </lineage>
</organism>
<name>A0A8W8MEW1_MAGGI</name>
<dbReference type="AlphaFoldDB" id="A0A8W8MEW1"/>